<dbReference type="SMART" id="SM00052">
    <property type="entry name" value="EAL"/>
    <property type="match status" value="1"/>
</dbReference>
<protein>
    <submittedName>
        <fullName evidence="5">Putative signal transduction protein with EAL and GGDEF domain</fullName>
    </submittedName>
</protein>
<dbReference type="PANTHER" id="PTHR33121:SF79">
    <property type="entry name" value="CYCLIC DI-GMP PHOSPHODIESTERASE PDED-RELATED"/>
    <property type="match status" value="1"/>
</dbReference>
<organism evidence="5 6">
    <name type="scientific">Hansschlegelia beijingensis</name>
    <dbReference type="NCBI Taxonomy" id="1133344"/>
    <lineage>
        <taxon>Bacteria</taxon>
        <taxon>Pseudomonadati</taxon>
        <taxon>Pseudomonadota</taxon>
        <taxon>Alphaproteobacteria</taxon>
        <taxon>Hyphomicrobiales</taxon>
        <taxon>Methylopilaceae</taxon>
        <taxon>Hansschlegelia</taxon>
    </lineage>
</organism>
<evidence type="ECO:0000259" key="4">
    <source>
        <dbReference type="PROSITE" id="PS50887"/>
    </source>
</evidence>
<feature type="transmembrane region" description="Helical" evidence="1">
    <location>
        <begin position="26"/>
        <end position="47"/>
    </location>
</feature>
<feature type="domain" description="GGDEF" evidence="4">
    <location>
        <begin position="272"/>
        <end position="416"/>
    </location>
</feature>
<dbReference type="InterPro" id="IPR001633">
    <property type="entry name" value="EAL_dom"/>
</dbReference>
<evidence type="ECO:0000259" key="2">
    <source>
        <dbReference type="PROSITE" id="PS50883"/>
    </source>
</evidence>
<dbReference type="GO" id="GO:0007165">
    <property type="term" value="P:signal transduction"/>
    <property type="evidence" value="ECO:0007669"/>
    <property type="project" value="InterPro"/>
</dbReference>
<dbReference type="Pfam" id="PF00990">
    <property type="entry name" value="GGDEF"/>
    <property type="match status" value="1"/>
</dbReference>
<feature type="domain" description="HAMP" evidence="3">
    <location>
        <begin position="188"/>
        <end position="240"/>
    </location>
</feature>
<evidence type="ECO:0000256" key="1">
    <source>
        <dbReference type="SAM" id="Phobius"/>
    </source>
</evidence>
<dbReference type="PANTHER" id="PTHR33121">
    <property type="entry name" value="CYCLIC DI-GMP PHOSPHODIESTERASE PDEF"/>
    <property type="match status" value="1"/>
</dbReference>
<dbReference type="PROSITE" id="PS50887">
    <property type="entry name" value="GGDEF"/>
    <property type="match status" value="1"/>
</dbReference>
<proteinExistence type="predicted"/>
<dbReference type="Gene3D" id="3.20.20.450">
    <property type="entry name" value="EAL domain"/>
    <property type="match status" value="1"/>
</dbReference>
<dbReference type="EMBL" id="JACIDR010000002">
    <property type="protein sequence ID" value="MBB3973246.1"/>
    <property type="molecule type" value="Genomic_DNA"/>
</dbReference>
<dbReference type="InterPro" id="IPR043128">
    <property type="entry name" value="Rev_trsase/Diguanyl_cyclase"/>
</dbReference>
<dbReference type="GO" id="GO:0071111">
    <property type="term" value="F:cyclic-guanylate-specific phosphodiesterase activity"/>
    <property type="evidence" value="ECO:0007669"/>
    <property type="project" value="InterPro"/>
</dbReference>
<keyword evidence="1" id="KW-0472">Membrane</keyword>
<dbReference type="CDD" id="cd01948">
    <property type="entry name" value="EAL"/>
    <property type="match status" value="1"/>
</dbReference>
<gene>
    <name evidence="5" type="ORF">GGR24_001903</name>
</gene>
<dbReference type="InterPro" id="IPR003660">
    <property type="entry name" value="HAMP_dom"/>
</dbReference>
<keyword evidence="1" id="KW-1133">Transmembrane helix</keyword>
<reference evidence="5 6" key="1">
    <citation type="submission" date="2020-08" db="EMBL/GenBank/DDBJ databases">
        <title>Genomic Encyclopedia of Type Strains, Phase IV (KMG-IV): sequencing the most valuable type-strain genomes for metagenomic binning, comparative biology and taxonomic classification.</title>
        <authorList>
            <person name="Goeker M."/>
        </authorList>
    </citation>
    <scope>NUCLEOTIDE SEQUENCE [LARGE SCALE GENOMIC DNA]</scope>
    <source>
        <strain evidence="5 6">DSM 25481</strain>
    </source>
</reference>
<dbReference type="Gene3D" id="3.30.70.270">
    <property type="match status" value="1"/>
</dbReference>
<dbReference type="InterPro" id="IPR029787">
    <property type="entry name" value="Nucleotide_cyclase"/>
</dbReference>
<dbReference type="AlphaFoldDB" id="A0A7W6GEU5"/>
<feature type="domain" description="EAL" evidence="2">
    <location>
        <begin position="425"/>
        <end position="678"/>
    </location>
</feature>
<dbReference type="SUPFAM" id="SSF55073">
    <property type="entry name" value="Nucleotide cyclase"/>
    <property type="match status" value="1"/>
</dbReference>
<keyword evidence="6" id="KW-1185">Reference proteome</keyword>
<dbReference type="SMART" id="SM00267">
    <property type="entry name" value="GGDEF"/>
    <property type="match status" value="1"/>
</dbReference>
<feature type="transmembrane region" description="Helical" evidence="1">
    <location>
        <begin position="168"/>
        <end position="187"/>
    </location>
</feature>
<evidence type="ECO:0000313" key="5">
    <source>
        <dbReference type="EMBL" id="MBB3973246.1"/>
    </source>
</evidence>
<sequence>MPYANRPGAGGSEDRWWRGLAARSTLFLGGALTLVAAAAIITSGLYLRDAAISSIERDLAAAAQRLATAIGQDVTPARFSQLSEAAFLDYGYVVGSDGAILAGAPPSAPAPDTLSDSLQAGAAALTVERGFAHAAAPAMLSDGSPVTVHVGRSLSEAYAAMRGMIARAALAALALLAVLLPLAALLIDRVAAPLRALTRAVTRPGAAEDELRRAGERRDEIGALARAHLSIARNLAENADALHRLTFDDPLTRLPNRGSLTSRLTAALQVGRKLALLRVEVVGLARVAAGLGQQRGDDAILGAADRLRMASAGWAHAGLAQAGADSVFLARISDSGFAMLALGADGEAAEQLARRAVEAFEAPMPVGEHFVTLSLAIGIAIGPDDGDEADGLLRSASAALSAARSAGPQSVRAADAGLNQLAYGRLRLEEDLRRALDQNELEVHFQPQIALKPGVVSGAEALVRWRHPIRGLVPPTEFVTLAEECGLVEQLGRFVLAEASRVCAGWTARGMPLRVAVNVSTLQFRNPRFGESALEIIRAAGADPSRIELEITESAAMGDPEHAARELAPLKAAGVRIAIDDFGTGYSNLATLTQLPFDVLKIDRAFVLDALNAPAARVVVGTVIGMADNLGVETVAEGVETEEQLDFVVSHGCTYAQGYLFGRPMSADAFEAWYANRLVAELRALADRAAPGPSAVPHWGVGALMAS</sequence>
<dbReference type="Pfam" id="PF00563">
    <property type="entry name" value="EAL"/>
    <property type="match status" value="1"/>
</dbReference>
<dbReference type="InterPro" id="IPR035919">
    <property type="entry name" value="EAL_sf"/>
</dbReference>
<dbReference type="SUPFAM" id="SSF141868">
    <property type="entry name" value="EAL domain-like"/>
    <property type="match status" value="1"/>
</dbReference>
<dbReference type="Proteomes" id="UP000528964">
    <property type="component" value="Unassembled WGS sequence"/>
</dbReference>
<comment type="caution">
    <text evidence="5">The sequence shown here is derived from an EMBL/GenBank/DDBJ whole genome shotgun (WGS) entry which is preliminary data.</text>
</comment>
<name>A0A7W6GEU5_9HYPH</name>
<evidence type="ECO:0000259" key="3">
    <source>
        <dbReference type="PROSITE" id="PS50885"/>
    </source>
</evidence>
<accession>A0A7W6GEU5</accession>
<evidence type="ECO:0000313" key="6">
    <source>
        <dbReference type="Proteomes" id="UP000528964"/>
    </source>
</evidence>
<dbReference type="RefSeq" id="WP_183395086.1">
    <property type="nucleotide sequence ID" value="NZ_JACIDR010000002.1"/>
</dbReference>
<keyword evidence="1" id="KW-0812">Transmembrane</keyword>
<dbReference type="InterPro" id="IPR000160">
    <property type="entry name" value="GGDEF_dom"/>
</dbReference>
<dbReference type="GO" id="GO:0016020">
    <property type="term" value="C:membrane"/>
    <property type="evidence" value="ECO:0007669"/>
    <property type="project" value="InterPro"/>
</dbReference>
<dbReference type="PROSITE" id="PS50883">
    <property type="entry name" value="EAL"/>
    <property type="match status" value="1"/>
</dbReference>
<dbReference type="PROSITE" id="PS50885">
    <property type="entry name" value="HAMP"/>
    <property type="match status" value="1"/>
</dbReference>
<dbReference type="Gene3D" id="6.10.340.10">
    <property type="match status" value="1"/>
</dbReference>
<dbReference type="InterPro" id="IPR050706">
    <property type="entry name" value="Cyclic-di-GMP_PDE-like"/>
</dbReference>